<evidence type="ECO:0008006" key="3">
    <source>
        <dbReference type="Google" id="ProtNLM"/>
    </source>
</evidence>
<dbReference type="AlphaFoldDB" id="A0A177LFF0"/>
<accession>A0A177LFF0</accession>
<proteinExistence type="predicted"/>
<evidence type="ECO:0000313" key="1">
    <source>
        <dbReference type="EMBL" id="OAH63281.1"/>
    </source>
</evidence>
<dbReference type="RefSeq" id="WP_063964258.1">
    <property type="nucleotide sequence ID" value="NZ_JBCNAN010000012.1"/>
</dbReference>
<name>A0A177LFF0_9BACI</name>
<organism evidence="1 2">
    <name type="scientific">Domibacillus aminovorans</name>
    <dbReference type="NCBI Taxonomy" id="29332"/>
    <lineage>
        <taxon>Bacteria</taxon>
        <taxon>Bacillati</taxon>
        <taxon>Bacillota</taxon>
        <taxon>Bacilli</taxon>
        <taxon>Bacillales</taxon>
        <taxon>Bacillaceae</taxon>
        <taxon>Domibacillus</taxon>
    </lineage>
</organism>
<dbReference type="InterPro" id="IPR035901">
    <property type="entry name" value="GIY-YIG_endonuc_sf"/>
</dbReference>
<sequence length="183" mass="21407">MYKTRQVKFEDVPNMIESLKGVSGLYIFHTKRHLWYIGKAECFRNRFINGYLKGRDAKQHVSDGILQRIELGLDLSVIFVLIPKELIESEEKRIIHKACPWLNQEHNPRVSIRGIQRHIGQIVEDSQSEWSYERMRKHLFYYYSGQIATKRIEEALANKNSNLSRYCGTVPSQGILKPKKNSA</sequence>
<dbReference type="Gene3D" id="3.40.1440.10">
    <property type="entry name" value="GIY-YIG endonuclease"/>
    <property type="match status" value="1"/>
</dbReference>
<comment type="caution">
    <text evidence="1">The sequence shown here is derived from an EMBL/GenBank/DDBJ whole genome shotgun (WGS) entry which is preliminary data.</text>
</comment>
<dbReference type="EMBL" id="LQWY01000001">
    <property type="protein sequence ID" value="OAH63281.1"/>
    <property type="molecule type" value="Genomic_DNA"/>
</dbReference>
<evidence type="ECO:0000313" key="2">
    <source>
        <dbReference type="Proteomes" id="UP000076935"/>
    </source>
</evidence>
<gene>
    <name evidence="1" type="ORF">AWH49_00035</name>
</gene>
<dbReference type="Proteomes" id="UP000076935">
    <property type="component" value="Unassembled WGS sequence"/>
</dbReference>
<reference evidence="1 2" key="1">
    <citation type="submission" date="2016-01" db="EMBL/GenBank/DDBJ databases">
        <title>Investigation of taxonomic status of Bacillus aminovorans.</title>
        <authorList>
            <person name="Verma A."/>
            <person name="Pal Y."/>
            <person name="Krishnamurthi S."/>
        </authorList>
    </citation>
    <scope>NUCLEOTIDE SEQUENCE [LARGE SCALE GENOMIC DNA]</scope>
    <source>
        <strain evidence="1 2">DSM 1314</strain>
    </source>
</reference>
<protein>
    <recommendedName>
        <fullName evidence="3">GIY-YIG domain-containing protein</fullName>
    </recommendedName>
</protein>
<keyword evidence="2" id="KW-1185">Reference proteome</keyword>